<evidence type="ECO:0000256" key="1">
    <source>
        <dbReference type="SAM" id="Phobius"/>
    </source>
</evidence>
<feature type="transmembrane region" description="Helical" evidence="1">
    <location>
        <begin position="193"/>
        <end position="209"/>
    </location>
</feature>
<evidence type="ECO:0000259" key="2">
    <source>
        <dbReference type="Pfam" id="PF09925"/>
    </source>
</evidence>
<accession>A0A0D0HY97</accession>
<dbReference type="RefSeq" id="WP_042533982.1">
    <property type="nucleotide sequence ID" value="NZ_JXTG01000001.1"/>
</dbReference>
<dbReference type="Pfam" id="PF14345">
    <property type="entry name" value="GDYXXLXY"/>
    <property type="match status" value="1"/>
</dbReference>
<organism evidence="3 4">
    <name type="scientific">Anoxybacillus ayderensis</name>
    <dbReference type="NCBI Taxonomy" id="265546"/>
    <lineage>
        <taxon>Bacteria</taxon>
        <taxon>Bacillati</taxon>
        <taxon>Bacillota</taxon>
        <taxon>Bacilli</taxon>
        <taxon>Bacillales</taxon>
        <taxon>Anoxybacillaceae</taxon>
        <taxon>Anoxybacillus</taxon>
    </lineage>
</organism>
<dbReference type="PATRIC" id="fig|265546.4.peg.395"/>
<feature type="transmembrane region" description="Helical" evidence="1">
    <location>
        <begin position="424"/>
        <end position="443"/>
    </location>
</feature>
<gene>
    <name evidence="3" type="ORF">JV16_00378</name>
</gene>
<keyword evidence="1" id="KW-1133">Transmembrane helix</keyword>
<feature type="transmembrane region" description="Helical" evidence="1">
    <location>
        <begin position="473"/>
        <end position="489"/>
    </location>
</feature>
<feature type="transmembrane region" description="Helical" evidence="1">
    <location>
        <begin position="449"/>
        <end position="466"/>
    </location>
</feature>
<sequence>MAQRVVKTTYLLGLLFLVAALVYFFASNWPELGRLMKVGISAGFMILFYGMSATVFRHHFLSKWLLIFGAITFGICVALIGQVYNSHADSFLLFFIWFIPTAMFAMFTRIRFLAIFSFGLLQLTFWFYYFPSSYQIERGEWPSFFILLLFALINGIISFLGRPSIVSVLAYMAMHSWLFVIFIQGISIDQFHFWPYVYAFIFVLFLIYVRKQPYFICTVLFTGMFWVVQYFRFVERHFSGNWYIFGLVLAAVIVYIGIYALRWMKKRSNGKVEKIFFVAFQVIVTGVASIIVVGSILQLLSFWFDVFSPYWLFSISVFLFVVPGLLWKRWNDVVRYTLLAIGYILGAFSVTEVSFIIISVYIAVLFIVSWRMSAGVRTMTNMAVSLYFVMMMLDEWSDIRFTLFTVFVFYGIIYWMTKHTYERLVFLVFSFATLLLLTSADLVVVDWAYVVWNILFLSFVAFVLFFRTNEKEQAIAWLYIFLFLALKYYEWVWNLLHKSMTLAIVGVCLLIVASVVQKRKSISLSFHEKKWLPLFVIIMLQVAFITYVTFDKEQHLQYGQQMKLQLEPVDPRSLIQGDYVRLQYEISTIEGMNEWGKAQVILRKDETGVHRFVGVYSLNGKQRDSDMYREGDVLVNGNIYGNTIIYGIETYFVPEKTGGDIQRHARFAYVRVSKTGDALLEKVSER</sequence>
<dbReference type="AlphaFoldDB" id="A0A0D0HY97"/>
<feature type="domain" description="DUF2157" evidence="2">
    <location>
        <begin position="9"/>
        <end position="113"/>
    </location>
</feature>
<dbReference type="InterPro" id="IPR018677">
    <property type="entry name" value="DUF2157"/>
</dbReference>
<feature type="transmembrane region" description="Helical" evidence="1">
    <location>
        <begin position="310"/>
        <end position="327"/>
    </location>
</feature>
<comment type="caution">
    <text evidence="3">The sequence shown here is derived from an EMBL/GenBank/DDBJ whole genome shotgun (WGS) entry which is preliminary data.</text>
</comment>
<feature type="transmembrane region" description="Helical" evidence="1">
    <location>
        <begin position="495"/>
        <end position="516"/>
    </location>
</feature>
<feature type="transmembrane region" description="Helical" evidence="1">
    <location>
        <begin position="9"/>
        <end position="26"/>
    </location>
</feature>
<reference evidence="3 4" key="1">
    <citation type="submission" date="2015-01" db="EMBL/GenBank/DDBJ databases">
        <title>Genome sequence of Anoxybacillus ayderensis strain AB04.</title>
        <authorList>
            <person name="Belduz A.O."/>
            <person name="Canakci S."/>
            <person name="Chan K.-G."/>
            <person name="Kahar U.M."/>
            <person name="Yaakob A.S."/>
            <person name="Chan C.S."/>
            <person name="Goh K.M."/>
        </authorList>
    </citation>
    <scope>NUCLEOTIDE SEQUENCE [LARGE SCALE GENOMIC DNA]</scope>
    <source>
        <strain evidence="3 4">AB04</strain>
    </source>
</reference>
<feature type="transmembrane region" description="Helical" evidence="1">
    <location>
        <begin position="243"/>
        <end position="263"/>
    </location>
</feature>
<name>A0A0D0HY97_9BACL</name>
<dbReference type="EMBL" id="JXTG01000001">
    <property type="protein sequence ID" value="KIP22698.1"/>
    <property type="molecule type" value="Genomic_DNA"/>
</dbReference>
<feature type="transmembrane region" description="Helical" evidence="1">
    <location>
        <begin position="339"/>
        <end position="370"/>
    </location>
</feature>
<feature type="transmembrane region" description="Helical" evidence="1">
    <location>
        <begin position="168"/>
        <end position="187"/>
    </location>
</feature>
<feature type="transmembrane region" description="Helical" evidence="1">
    <location>
        <begin position="64"/>
        <end position="84"/>
    </location>
</feature>
<feature type="transmembrane region" description="Helical" evidence="1">
    <location>
        <begin position="214"/>
        <end position="231"/>
    </location>
</feature>
<evidence type="ECO:0000313" key="3">
    <source>
        <dbReference type="EMBL" id="KIP22698.1"/>
    </source>
</evidence>
<feature type="transmembrane region" description="Helical" evidence="1">
    <location>
        <begin position="38"/>
        <end position="57"/>
    </location>
</feature>
<feature type="transmembrane region" description="Helical" evidence="1">
    <location>
        <begin position="531"/>
        <end position="550"/>
    </location>
</feature>
<dbReference type="Pfam" id="PF09925">
    <property type="entry name" value="DUF2157"/>
    <property type="match status" value="1"/>
</dbReference>
<keyword evidence="1" id="KW-0472">Membrane</keyword>
<keyword evidence="4" id="KW-1185">Reference proteome</keyword>
<dbReference type="InterPro" id="IPR025833">
    <property type="entry name" value="GDYXXLXY"/>
</dbReference>
<evidence type="ECO:0000313" key="4">
    <source>
        <dbReference type="Proteomes" id="UP000032047"/>
    </source>
</evidence>
<dbReference type="Proteomes" id="UP000032047">
    <property type="component" value="Unassembled WGS sequence"/>
</dbReference>
<keyword evidence="1" id="KW-0812">Transmembrane</keyword>
<protein>
    <submittedName>
        <fullName evidence="3">Putative membrane-anchored protein</fullName>
    </submittedName>
</protein>
<feature type="transmembrane region" description="Helical" evidence="1">
    <location>
        <begin position="141"/>
        <end position="161"/>
    </location>
</feature>
<feature type="transmembrane region" description="Helical" evidence="1">
    <location>
        <begin position="112"/>
        <end position="129"/>
    </location>
</feature>
<proteinExistence type="predicted"/>
<feature type="transmembrane region" description="Helical" evidence="1">
    <location>
        <begin position="275"/>
        <end position="304"/>
    </location>
</feature>
<feature type="transmembrane region" description="Helical" evidence="1">
    <location>
        <begin position="90"/>
        <end position="107"/>
    </location>
</feature>
<feature type="transmembrane region" description="Helical" evidence="1">
    <location>
        <begin position="399"/>
        <end position="417"/>
    </location>
</feature>